<dbReference type="PROSITE" id="PS50086">
    <property type="entry name" value="TBC_RABGAP"/>
    <property type="match status" value="1"/>
</dbReference>
<organism evidence="2 3">
    <name type="scientific">Aphanomyces euteiches</name>
    <dbReference type="NCBI Taxonomy" id="100861"/>
    <lineage>
        <taxon>Eukaryota</taxon>
        <taxon>Sar</taxon>
        <taxon>Stramenopiles</taxon>
        <taxon>Oomycota</taxon>
        <taxon>Saprolegniomycetes</taxon>
        <taxon>Saprolegniales</taxon>
        <taxon>Verrucalvaceae</taxon>
        <taxon>Aphanomyces</taxon>
    </lineage>
</organism>
<feature type="domain" description="Rab-GAP TBC" evidence="1">
    <location>
        <begin position="264"/>
        <end position="485"/>
    </location>
</feature>
<dbReference type="GO" id="GO:0005096">
    <property type="term" value="F:GTPase activator activity"/>
    <property type="evidence" value="ECO:0007669"/>
    <property type="project" value="TreeGrafter"/>
</dbReference>
<sequence>MSGNLSFFESIAKSLESVAKWIDATTKNEPKSESISATNYSNLTFARENAVKKLKLDTDLYASTYPSPFRTTTSRKKDARILQMDDSDAVIDEIATRFHRSVYVSKNPDLVVAQKLYTQAKTLHLSNMAEYRRHLTRLDGLDPKQKCSVRPRAWKFIEQANFKLTTMDSLVRDFEMMVRPKNDAIQKILDKLMLLHSSIEHCGQDAIRLIIHEIQSLESFMGLMNGVFTEIFTFLSLKQVANCRLVASSWNKAITVKRLISYAIETPNQRQRLWMHAIQSRMGGIPEHDYHALVAEATSDRKNQFYMVIEADVRRTTFVRAEHIYQLRSRRYQRPWRLGTQAVTSAGDSKLLNNLHLKLARILKAYCQLDPSVGYCHGMTFLAATILSCLGYDEAASFHVLVACMLQYDMAEMFRIPDLPGTKRRMDQLDKLVRIHLPAMGKCLLQHKIHPQMYSSGWVMSLFLNESSLSPATACVLLDEFLLGGWPAMFRIYLGLLSLNASRIITPHFNRSLQALVQLPKQLETSLLAAIEEGNSNFVISAQTLDMLAANYDPVTSLMDYF</sequence>
<dbReference type="SUPFAM" id="SSF81383">
    <property type="entry name" value="F-box domain"/>
    <property type="match status" value="1"/>
</dbReference>
<dbReference type="PANTHER" id="PTHR47219">
    <property type="entry name" value="RAB GTPASE-ACTIVATING PROTEIN 1-LIKE"/>
    <property type="match status" value="1"/>
</dbReference>
<keyword evidence="3" id="KW-1185">Reference proteome</keyword>
<dbReference type="Proteomes" id="UP000481153">
    <property type="component" value="Unassembled WGS sequence"/>
</dbReference>
<evidence type="ECO:0000313" key="3">
    <source>
        <dbReference type="Proteomes" id="UP000481153"/>
    </source>
</evidence>
<dbReference type="AlphaFoldDB" id="A0A6G0WUI1"/>
<evidence type="ECO:0000313" key="2">
    <source>
        <dbReference type="EMBL" id="KAF0731120.1"/>
    </source>
</evidence>
<comment type="caution">
    <text evidence="2">The sequence shown here is derived from an EMBL/GenBank/DDBJ whole genome shotgun (WGS) entry which is preliminary data.</text>
</comment>
<proteinExistence type="predicted"/>
<dbReference type="Gene3D" id="1.10.472.80">
    <property type="entry name" value="Ypt/Rab-GAP domain of gyp1p, domain 3"/>
    <property type="match status" value="1"/>
</dbReference>
<dbReference type="SMART" id="SM00164">
    <property type="entry name" value="TBC"/>
    <property type="match status" value="1"/>
</dbReference>
<dbReference type="InterPro" id="IPR050302">
    <property type="entry name" value="Rab_GAP_TBC_domain"/>
</dbReference>
<dbReference type="GO" id="GO:0031267">
    <property type="term" value="F:small GTPase binding"/>
    <property type="evidence" value="ECO:0007669"/>
    <property type="project" value="TreeGrafter"/>
</dbReference>
<name>A0A6G0WUI1_9STRA</name>
<gene>
    <name evidence="2" type="ORF">Ae201684_011663</name>
</gene>
<protein>
    <recommendedName>
        <fullName evidence="1">Rab-GAP TBC domain-containing protein</fullName>
    </recommendedName>
</protein>
<dbReference type="SUPFAM" id="SSF47923">
    <property type="entry name" value="Ypt/Rab-GAP domain of gyp1p"/>
    <property type="match status" value="2"/>
</dbReference>
<reference evidence="2 3" key="1">
    <citation type="submission" date="2019-07" db="EMBL/GenBank/DDBJ databases">
        <title>Genomics analysis of Aphanomyces spp. identifies a new class of oomycete effector associated with host adaptation.</title>
        <authorList>
            <person name="Gaulin E."/>
        </authorList>
    </citation>
    <scope>NUCLEOTIDE SEQUENCE [LARGE SCALE GENOMIC DNA]</scope>
    <source>
        <strain evidence="2 3">ATCC 201684</strain>
    </source>
</reference>
<dbReference type="VEuPathDB" id="FungiDB:AeMF1_009618"/>
<dbReference type="EMBL" id="VJMJ01000147">
    <property type="protein sequence ID" value="KAF0731120.1"/>
    <property type="molecule type" value="Genomic_DNA"/>
</dbReference>
<dbReference type="InterPro" id="IPR036047">
    <property type="entry name" value="F-box-like_dom_sf"/>
</dbReference>
<evidence type="ECO:0000259" key="1">
    <source>
        <dbReference type="PROSITE" id="PS50086"/>
    </source>
</evidence>
<dbReference type="PANTHER" id="PTHR47219:SF9">
    <property type="entry name" value="GTPASE ACTIVATING PROTEIN AND CENTROSOME-ASSOCIATED, ISOFORM B"/>
    <property type="match status" value="1"/>
</dbReference>
<accession>A0A6G0WUI1</accession>
<dbReference type="InterPro" id="IPR000195">
    <property type="entry name" value="Rab-GAP-TBC_dom"/>
</dbReference>
<dbReference type="Pfam" id="PF00566">
    <property type="entry name" value="RabGAP-TBC"/>
    <property type="match status" value="1"/>
</dbReference>
<dbReference type="InterPro" id="IPR035969">
    <property type="entry name" value="Rab-GAP_TBC_sf"/>
</dbReference>
<dbReference type="Gene3D" id="1.10.8.270">
    <property type="entry name" value="putative rabgap domain of human tbc1 domain family member 14 like domains"/>
    <property type="match status" value="1"/>
</dbReference>